<keyword evidence="2" id="KW-0472">Membrane</keyword>
<feature type="chain" id="PRO_5011589543" evidence="3">
    <location>
        <begin position="32"/>
        <end position="164"/>
    </location>
</feature>
<name>A0A1I3I057_9RHOB</name>
<dbReference type="EMBL" id="FOQH01000006">
    <property type="protein sequence ID" value="SFI41272.1"/>
    <property type="molecule type" value="Genomic_DNA"/>
</dbReference>
<evidence type="ECO:0000313" key="6">
    <source>
        <dbReference type="Proteomes" id="UP000199377"/>
    </source>
</evidence>
<dbReference type="Proteomes" id="UP000199377">
    <property type="component" value="Unassembled WGS sequence"/>
</dbReference>
<dbReference type="PROSITE" id="PS51257">
    <property type="entry name" value="PROKAR_LIPOPROTEIN"/>
    <property type="match status" value="1"/>
</dbReference>
<evidence type="ECO:0000259" key="4">
    <source>
        <dbReference type="Pfam" id="PF04355"/>
    </source>
</evidence>
<evidence type="ECO:0000256" key="1">
    <source>
        <dbReference type="ARBA" id="ARBA00022729"/>
    </source>
</evidence>
<dbReference type="InterPro" id="IPR037873">
    <property type="entry name" value="BamE-like"/>
</dbReference>
<dbReference type="Gene3D" id="3.30.1450.10">
    <property type="match status" value="1"/>
</dbReference>
<dbReference type="Pfam" id="PF04355">
    <property type="entry name" value="BamE"/>
    <property type="match status" value="1"/>
</dbReference>
<dbReference type="GO" id="GO:0019867">
    <property type="term" value="C:outer membrane"/>
    <property type="evidence" value="ECO:0007669"/>
    <property type="project" value="InterPro"/>
</dbReference>
<protein>
    <submittedName>
        <fullName evidence="5">Beta-barrel assembly machine subunit BamE</fullName>
    </submittedName>
</protein>
<dbReference type="InterPro" id="IPR007450">
    <property type="entry name" value="BamE_dom"/>
</dbReference>
<dbReference type="OrthoDB" id="7203955at2"/>
<reference evidence="5 6" key="1">
    <citation type="submission" date="2016-10" db="EMBL/GenBank/DDBJ databases">
        <authorList>
            <person name="de Groot N.N."/>
        </authorList>
    </citation>
    <scope>NUCLEOTIDE SEQUENCE [LARGE SCALE GENOMIC DNA]</scope>
    <source>
        <strain evidence="5 6">CGMCC 1.11030</strain>
    </source>
</reference>
<dbReference type="RefSeq" id="WP_092860685.1">
    <property type="nucleotide sequence ID" value="NZ_FOQH01000006.1"/>
</dbReference>
<evidence type="ECO:0000256" key="3">
    <source>
        <dbReference type="SAM" id="SignalP"/>
    </source>
</evidence>
<dbReference type="STRING" id="1114924.SAMN05216258_106267"/>
<feature type="domain" description="Outer membrane protein assembly factor BamE" evidence="4">
    <location>
        <begin position="41"/>
        <end position="115"/>
    </location>
</feature>
<evidence type="ECO:0000313" key="5">
    <source>
        <dbReference type="EMBL" id="SFI41272.1"/>
    </source>
</evidence>
<accession>A0A1I3I057</accession>
<keyword evidence="6" id="KW-1185">Reference proteome</keyword>
<feature type="signal peptide" evidence="3">
    <location>
        <begin position="1"/>
        <end position="31"/>
    </location>
</feature>
<proteinExistence type="predicted"/>
<organism evidence="5 6">
    <name type="scientific">Albimonas pacifica</name>
    <dbReference type="NCBI Taxonomy" id="1114924"/>
    <lineage>
        <taxon>Bacteria</taxon>
        <taxon>Pseudomonadati</taxon>
        <taxon>Pseudomonadota</taxon>
        <taxon>Alphaproteobacteria</taxon>
        <taxon>Rhodobacterales</taxon>
        <taxon>Paracoccaceae</taxon>
        <taxon>Albimonas</taxon>
    </lineage>
</organism>
<dbReference type="AlphaFoldDB" id="A0A1I3I057"/>
<keyword evidence="1 3" id="KW-0732">Signal</keyword>
<evidence type="ECO:0000256" key="2">
    <source>
        <dbReference type="ARBA" id="ARBA00023136"/>
    </source>
</evidence>
<sequence>MRRAHLNRLEAKAPRRARALLAGAAALAVLAACEPIVRVHGYAPQDAQIEQIQVGVDGPGAVAQKIGRPSTGGVVRDNTWYYVSARTEAMAYNSPEIVERRVVAVHFSDDALVEGVDVYGLEDGRVINLATRTTPTFGRELTVLEQLFGNISNVGSTLAEGFNE</sequence>
<gene>
    <name evidence="5" type="ORF">SAMN05216258_106267</name>
</gene>